<keyword evidence="2" id="KW-0732">Signal</keyword>
<evidence type="ECO:0008006" key="5">
    <source>
        <dbReference type="Google" id="ProtNLM"/>
    </source>
</evidence>
<accession>A0AAD8QAB2</accession>
<feature type="signal peptide" evidence="2">
    <location>
        <begin position="1"/>
        <end position="21"/>
    </location>
</feature>
<evidence type="ECO:0000256" key="1">
    <source>
        <dbReference type="SAM" id="MobiDB-lite"/>
    </source>
</evidence>
<keyword evidence="4" id="KW-1185">Reference proteome</keyword>
<feature type="region of interest" description="Disordered" evidence="1">
    <location>
        <begin position="41"/>
        <end position="60"/>
    </location>
</feature>
<sequence length="75" mass="8086">MKAARRFLSFILNLLMTITRPFSVSKANKPVAVAYNHSYATHQSQQPTNGPSTSVAPHDPRVTISDTACAITASV</sequence>
<feature type="chain" id="PRO_5042028156" description="Secreted protein" evidence="2">
    <location>
        <begin position="22"/>
        <end position="75"/>
    </location>
</feature>
<dbReference type="EMBL" id="JAHLJV010000003">
    <property type="protein sequence ID" value="KAK1598950.1"/>
    <property type="molecule type" value="Genomic_DNA"/>
</dbReference>
<feature type="compositionally biased region" description="Polar residues" evidence="1">
    <location>
        <begin position="41"/>
        <end position="55"/>
    </location>
</feature>
<evidence type="ECO:0000313" key="3">
    <source>
        <dbReference type="EMBL" id="KAK1598950.1"/>
    </source>
</evidence>
<dbReference type="GeneID" id="85440841"/>
<name>A0AAD8QAB2_9PEZI</name>
<dbReference type="AlphaFoldDB" id="A0AAD8QAB2"/>
<protein>
    <recommendedName>
        <fullName evidence="5">Secreted protein</fullName>
    </recommendedName>
</protein>
<comment type="caution">
    <text evidence="3">The sequence shown here is derived from an EMBL/GenBank/DDBJ whole genome shotgun (WGS) entry which is preliminary data.</text>
</comment>
<reference evidence="3" key="1">
    <citation type="submission" date="2021-06" db="EMBL/GenBank/DDBJ databases">
        <title>Comparative genomics, transcriptomics and evolutionary studies reveal genomic signatures of adaptation to plant cell wall in hemibiotrophic fungi.</title>
        <authorList>
            <consortium name="DOE Joint Genome Institute"/>
            <person name="Baroncelli R."/>
            <person name="Diaz J.F."/>
            <person name="Benocci T."/>
            <person name="Peng M."/>
            <person name="Battaglia E."/>
            <person name="Haridas S."/>
            <person name="Andreopoulos W."/>
            <person name="Labutti K."/>
            <person name="Pangilinan J."/>
            <person name="Floch G.L."/>
            <person name="Makela M.R."/>
            <person name="Henrissat B."/>
            <person name="Grigoriev I.V."/>
            <person name="Crouch J.A."/>
            <person name="De Vries R.P."/>
            <person name="Sukno S.A."/>
            <person name="Thon M.R."/>
        </authorList>
    </citation>
    <scope>NUCLEOTIDE SEQUENCE</scope>
    <source>
        <strain evidence="3">CBS 125086</strain>
    </source>
</reference>
<organism evidence="3 4">
    <name type="scientific">Colletotrichum navitas</name>
    <dbReference type="NCBI Taxonomy" id="681940"/>
    <lineage>
        <taxon>Eukaryota</taxon>
        <taxon>Fungi</taxon>
        <taxon>Dikarya</taxon>
        <taxon>Ascomycota</taxon>
        <taxon>Pezizomycotina</taxon>
        <taxon>Sordariomycetes</taxon>
        <taxon>Hypocreomycetidae</taxon>
        <taxon>Glomerellales</taxon>
        <taxon>Glomerellaceae</taxon>
        <taxon>Colletotrichum</taxon>
        <taxon>Colletotrichum graminicola species complex</taxon>
    </lineage>
</organism>
<gene>
    <name evidence="3" type="ORF">LY79DRAFT_536468</name>
</gene>
<dbReference type="RefSeq" id="XP_060419612.1">
    <property type="nucleotide sequence ID" value="XM_060556601.1"/>
</dbReference>
<evidence type="ECO:0000256" key="2">
    <source>
        <dbReference type="SAM" id="SignalP"/>
    </source>
</evidence>
<proteinExistence type="predicted"/>
<evidence type="ECO:0000313" key="4">
    <source>
        <dbReference type="Proteomes" id="UP001230504"/>
    </source>
</evidence>
<dbReference type="Proteomes" id="UP001230504">
    <property type="component" value="Unassembled WGS sequence"/>
</dbReference>